<evidence type="ECO:0000313" key="2">
    <source>
        <dbReference type="EMBL" id="CAF3044394.1"/>
    </source>
</evidence>
<name>A0A7R8HDY6_LEPSM</name>
<keyword evidence="3" id="KW-1185">Reference proteome</keyword>
<proteinExistence type="predicted"/>
<feature type="region of interest" description="Disordered" evidence="1">
    <location>
        <begin position="1"/>
        <end position="23"/>
    </location>
</feature>
<organism evidence="2 3">
    <name type="scientific">Lepeophtheirus salmonis</name>
    <name type="common">Salmon louse</name>
    <name type="synonym">Caligus salmonis</name>
    <dbReference type="NCBI Taxonomy" id="72036"/>
    <lineage>
        <taxon>Eukaryota</taxon>
        <taxon>Metazoa</taxon>
        <taxon>Ecdysozoa</taxon>
        <taxon>Arthropoda</taxon>
        <taxon>Crustacea</taxon>
        <taxon>Multicrustacea</taxon>
        <taxon>Hexanauplia</taxon>
        <taxon>Copepoda</taxon>
        <taxon>Siphonostomatoida</taxon>
        <taxon>Caligidae</taxon>
        <taxon>Lepeophtheirus</taxon>
    </lineage>
</organism>
<dbReference type="EMBL" id="HG994588">
    <property type="protein sequence ID" value="CAF3044394.1"/>
    <property type="molecule type" value="Genomic_DNA"/>
</dbReference>
<dbReference type="OrthoDB" id="433755at2759"/>
<reference evidence="2" key="1">
    <citation type="submission" date="2021-02" db="EMBL/GenBank/DDBJ databases">
        <authorList>
            <person name="Bekaert M."/>
        </authorList>
    </citation>
    <scope>NUCLEOTIDE SEQUENCE</scope>
    <source>
        <strain evidence="2">IoA-00</strain>
    </source>
</reference>
<dbReference type="AlphaFoldDB" id="A0A7R8HDY6"/>
<sequence>MDSTNEDAFKAPLRSGPPVIKEGPIADLNYEEPEWSGTPPSDSKLKYELEVLKNGVIIETYPLTGKKLLRSRSTGLRLTYPRSIPPSLDIMLLYSFDLELASSSSTLNQPMEHFITSAVSFRGRSFHCVGPDEDSEPEGSMEAVKELLQKKKLEKLEEKENPEGISWGMREDAVDDNDTLKNWFEREGYELDYKVEEKGHSNFLCSVDIPTDTGGAPYCREACKLLDRRGILRASSASSKRKSTSKNWEEMDYYDSDDDEFLDRTGNIQEKALKTYEKLKKVKSSDRVRKVQSKVLERMDMDDYVNSLNGGAVDKHTINKLKTKFNELKRESLRLDKLIELTKPSNMVSSVSKPSEKKVFSGGVMIGKRFGGGIFGKNSHDT</sequence>
<evidence type="ECO:0000256" key="1">
    <source>
        <dbReference type="SAM" id="MobiDB-lite"/>
    </source>
</evidence>
<accession>A0A7R8HDY6</accession>
<dbReference type="Proteomes" id="UP000675881">
    <property type="component" value="Chromosome 9"/>
</dbReference>
<protein>
    <submittedName>
        <fullName evidence="2">(salmon louse) hypothetical protein</fullName>
    </submittedName>
</protein>
<evidence type="ECO:0000313" key="3">
    <source>
        <dbReference type="Proteomes" id="UP000675881"/>
    </source>
</evidence>
<gene>
    <name evidence="2" type="ORF">LSAA_14783</name>
</gene>